<feature type="region of interest" description="Disordered" evidence="1">
    <location>
        <begin position="572"/>
        <end position="609"/>
    </location>
</feature>
<organism evidence="3">
    <name type="scientific">Tanacetum cinerariifolium</name>
    <name type="common">Dalmatian daisy</name>
    <name type="synonym">Chrysanthemum cinerariifolium</name>
    <dbReference type="NCBI Taxonomy" id="118510"/>
    <lineage>
        <taxon>Eukaryota</taxon>
        <taxon>Viridiplantae</taxon>
        <taxon>Streptophyta</taxon>
        <taxon>Embryophyta</taxon>
        <taxon>Tracheophyta</taxon>
        <taxon>Spermatophyta</taxon>
        <taxon>Magnoliopsida</taxon>
        <taxon>eudicotyledons</taxon>
        <taxon>Gunneridae</taxon>
        <taxon>Pentapetalae</taxon>
        <taxon>asterids</taxon>
        <taxon>campanulids</taxon>
        <taxon>Asterales</taxon>
        <taxon>Asteraceae</taxon>
        <taxon>Asteroideae</taxon>
        <taxon>Anthemideae</taxon>
        <taxon>Anthemidinae</taxon>
        <taxon>Tanacetum</taxon>
    </lineage>
</organism>
<keyword evidence="3" id="KW-0695">RNA-directed DNA polymerase</keyword>
<keyword evidence="2" id="KW-0472">Membrane</keyword>
<evidence type="ECO:0000256" key="1">
    <source>
        <dbReference type="SAM" id="MobiDB-lite"/>
    </source>
</evidence>
<feature type="transmembrane region" description="Helical" evidence="2">
    <location>
        <begin position="167"/>
        <end position="189"/>
    </location>
</feature>
<reference evidence="3" key="1">
    <citation type="journal article" date="2019" name="Sci. Rep.">
        <title>Draft genome of Tanacetum cinerariifolium, the natural source of mosquito coil.</title>
        <authorList>
            <person name="Yamashiro T."/>
            <person name="Shiraishi A."/>
            <person name="Satake H."/>
            <person name="Nakayama K."/>
        </authorList>
    </citation>
    <scope>NUCLEOTIDE SEQUENCE</scope>
</reference>
<keyword evidence="2" id="KW-1133">Transmembrane helix</keyword>
<keyword evidence="3" id="KW-0548">Nucleotidyltransferase</keyword>
<dbReference type="CDD" id="cd00303">
    <property type="entry name" value="retropepsin_like"/>
    <property type="match status" value="1"/>
</dbReference>
<keyword evidence="3" id="KW-0808">Transferase</keyword>
<name>A0A6L2KXT3_TANCI</name>
<dbReference type="AlphaFoldDB" id="A0A6L2KXT3"/>
<accession>A0A6L2KXT3</accession>
<keyword evidence="2" id="KW-0812">Transmembrane</keyword>
<sequence>EATSTGMNVRHEGAATTVTSLDTRHASSNINKTPSMPHDLSLPRVHTLGSDEGRMQHNELMDLVTKLSDRVVALETDLKQIKKVYGATYTKLIMKVKKLEKAMKTSQARRKAKIVVFDDEEDLEDPSKQGRKIEEIDQDPNISLIHHDADPTTYHTTRKFLLLRKKLVLLSQFPLLVQQLLLLVLMLVMPVLQEEFLLLMTLLWQTLVYIRRSEAKDKEERNKYSKVDQEKMLVDLIYQRKSYFAAQKAEAKRNKPMTQAQQRTYMSNYIKHIGSHTLQQLRIYSFDELEVERGVTKKSLIKGVLRVPVEEVYVKALQEKYPIIDWERYMHDPLTWRLYDTCGVHHVFAKKGMDIFMLVEKEYPLSKGILTLMSVNKLGGTRPRDDHGPGAHFKFRKYYTCPIAGASINLMPLSVWKKLMLPELKPTRMTLELANRSFAYPVGIAEDVFVQVGQKYKSNLLNHKDAWAVLRKHSKWDAPDPAPVYLTEGENVPDEHVPAVNTEELFDLDARPCLPSKQRPAKKDFEMAKEKERTITCLEELRFLALSTKDLSDDDAYYINLQKAAIKEKLRLQMPRHSNNNDDNNDDDDETKDDDPTPFSDPIVASLSPSLTPFEDSGFLLEETDAFLALVDSTPPEIENEIYDSEGDILFLEKLLNRMVNLKIHEVIKAEVIKLLDARLIYPISDSPRVSLVHVGPKKGGAENLAADHLSRLENPHKGDLIEMEMNDNFPHESLNMIALNHDNEPSWFADIANYLVGNVLIKGMSSQQKKKTFKDI</sequence>
<comment type="caution">
    <text evidence="3">The sequence shown here is derived from an EMBL/GenBank/DDBJ whole genome shotgun (WGS) entry which is preliminary data.</text>
</comment>
<gene>
    <name evidence="3" type="ORF">Tci_026004</name>
</gene>
<feature type="compositionally biased region" description="Acidic residues" evidence="1">
    <location>
        <begin position="583"/>
        <end position="593"/>
    </location>
</feature>
<feature type="non-terminal residue" evidence="3">
    <location>
        <position position="1"/>
    </location>
</feature>
<proteinExistence type="predicted"/>
<dbReference type="EMBL" id="BKCJ010003265">
    <property type="protein sequence ID" value="GEU54026.1"/>
    <property type="molecule type" value="Genomic_DNA"/>
</dbReference>
<dbReference type="PANTHER" id="PTHR33067:SF9">
    <property type="entry name" value="RNA-DIRECTED DNA POLYMERASE"/>
    <property type="match status" value="1"/>
</dbReference>
<evidence type="ECO:0000256" key="2">
    <source>
        <dbReference type="SAM" id="Phobius"/>
    </source>
</evidence>
<evidence type="ECO:0000313" key="3">
    <source>
        <dbReference type="EMBL" id="GEU54026.1"/>
    </source>
</evidence>
<protein>
    <submittedName>
        <fullName evidence="3">Reverse transcriptase domain-containing protein</fullName>
    </submittedName>
</protein>
<dbReference type="GO" id="GO:0003964">
    <property type="term" value="F:RNA-directed DNA polymerase activity"/>
    <property type="evidence" value="ECO:0007669"/>
    <property type="project" value="UniProtKB-KW"/>
</dbReference>
<dbReference type="PANTHER" id="PTHR33067">
    <property type="entry name" value="RNA-DIRECTED DNA POLYMERASE-RELATED"/>
    <property type="match status" value="1"/>
</dbReference>